<dbReference type="InterPro" id="IPR017871">
    <property type="entry name" value="ABC_transporter-like_CS"/>
</dbReference>
<accession>A0A1M6XMA5</accession>
<dbReference type="PROSITE" id="PS00211">
    <property type="entry name" value="ABC_TRANSPORTER_1"/>
    <property type="match status" value="1"/>
</dbReference>
<protein>
    <submittedName>
        <fullName evidence="10">Peptide/nickel transport system ATP-binding protein</fullName>
    </submittedName>
</protein>
<dbReference type="GO" id="GO:0005524">
    <property type="term" value="F:ATP binding"/>
    <property type="evidence" value="ECO:0007669"/>
    <property type="project" value="UniProtKB-KW"/>
</dbReference>
<keyword evidence="4" id="KW-1003">Cell membrane</keyword>
<dbReference type="Proteomes" id="UP000184363">
    <property type="component" value="Unassembled WGS sequence"/>
</dbReference>
<evidence type="ECO:0000313" key="11">
    <source>
        <dbReference type="Proteomes" id="UP000184363"/>
    </source>
</evidence>
<dbReference type="EMBL" id="FRAP01000017">
    <property type="protein sequence ID" value="SHL06925.1"/>
    <property type="molecule type" value="Genomic_DNA"/>
</dbReference>
<feature type="region of interest" description="Disordered" evidence="8">
    <location>
        <begin position="325"/>
        <end position="344"/>
    </location>
</feature>
<dbReference type="GO" id="GO:0005886">
    <property type="term" value="C:plasma membrane"/>
    <property type="evidence" value="ECO:0007669"/>
    <property type="project" value="UniProtKB-SubCell"/>
</dbReference>
<reference evidence="10 11" key="1">
    <citation type="submission" date="2016-11" db="EMBL/GenBank/DDBJ databases">
        <authorList>
            <person name="Jaros S."/>
            <person name="Januszkiewicz K."/>
            <person name="Wedrychowicz H."/>
        </authorList>
    </citation>
    <scope>NUCLEOTIDE SEQUENCE [LARGE SCALE GENOMIC DNA]</scope>
    <source>
        <strain evidence="10 11">DSM 43832</strain>
    </source>
</reference>
<sequence>MTAVSDVSKTGEPAANGRVAGDEVLRVRDLHVTFDVRAGRLPAVAGVDLTLRRGEVLALVGESGSGKSALSMALVGLNRGPRTTITGSVEFNGMDLVRASDRELRKVRGNGIAVVFQDALAALNPLHRAGAQVAEMITTHRAVGKDAAWNRAIELFTDVGMADPHRAVRAYPHELSGGMRQRVMIALGLANNPDVLIADEPTTALDVTIQAQVLEVLKELQREHHTSIILITHDLGVVAEVADRIAVMYAGRIVEYGTRDQVLFDPQHPYTRGLLDVVPSLTGPVTGRLSAIPGSAVTGVERPPGCAFAPRCRLAGPECEQPVELRQRGGEQGHLDACTKEDHR</sequence>
<evidence type="ECO:0000259" key="9">
    <source>
        <dbReference type="PROSITE" id="PS50893"/>
    </source>
</evidence>
<evidence type="ECO:0000256" key="7">
    <source>
        <dbReference type="ARBA" id="ARBA00023136"/>
    </source>
</evidence>
<evidence type="ECO:0000256" key="8">
    <source>
        <dbReference type="SAM" id="MobiDB-lite"/>
    </source>
</evidence>
<keyword evidence="7" id="KW-0472">Membrane</keyword>
<evidence type="ECO:0000256" key="4">
    <source>
        <dbReference type="ARBA" id="ARBA00022475"/>
    </source>
</evidence>
<evidence type="ECO:0000256" key="3">
    <source>
        <dbReference type="ARBA" id="ARBA00022448"/>
    </source>
</evidence>
<evidence type="ECO:0000256" key="1">
    <source>
        <dbReference type="ARBA" id="ARBA00004202"/>
    </source>
</evidence>
<evidence type="ECO:0000256" key="6">
    <source>
        <dbReference type="ARBA" id="ARBA00022840"/>
    </source>
</evidence>
<dbReference type="RefSeq" id="WP_200804049.1">
    <property type="nucleotide sequence ID" value="NZ_CALGVN010000050.1"/>
</dbReference>
<dbReference type="CDD" id="cd03257">
    <property type="entry name" value="ABC_NikE_OppD_transporters"/>
    <property type="match status" value="1"/>
</dbReference>
<gene>
    <name evidence="10" type="ORF">SAMN05443637_11775</name>
</gene>
<dbReference type="NCBIfam" id="TIGR01727">
    <property type="entry name" value="oligo_HPY"/>
    <property type="match status" value="1"/>
</dbReference>
<dbReference type="PROSITE" id="PS50893">
    <property type="entry name" value="ABC_TRANSPORTER_2"/>
    <property type="match status" value="1"/>
</dbReference>
<comment type="similarity">
    <text evidence="2">Belongs to the ABC transporter superfamily.</text>
</comment>
<keyword evidence="5" id="KW-0547">Nucleotide-binding</keyword>
<feature type="domain" description="ABC transporter" evidence="9">
    <location>
        <begin position="25"/>
        <end position="275"/>
    </location>
</feature>
<dbReference type="InterPro" id="IPR003439">
    <property type="entry name" value="ABC_transporter-like_ATP-bd"/>
</dbReference>
<dbReference type="PANTHER" id="PTHR43297:SF2">
    <property type="entry name" value="DIPEPTIDE TRANSPORT ATP-BINDING PROTEIN DPPD"/>
    <property type="match status" value="1"/>
</dbReference>
<organism evidence="10 11">
    <name type="scientific">Pseudonocardia thermophila</name>
    <dbReference type="NCBI Taxonomy" id="1848"/>
    <lineage>
        <taxon>Bacteria</taxon>
        <taxon>Bacillati</taxon>
        <taxon>Actinomycetota</taxon>
        <taxon>Actinomycetes</taxon>
        <taxon>Pseudonocardiales</taxon>
        <taxon>Pseudonocardiaceae</taxon>
        <taxon>Pseudonocardia</taxon>
    </lineage>
</organism>
<dbReference type="AlphaFoldDB" id="A0A1M6XMA5"/>
<name>A0A1M6XMA5_PSETH</name>
<keyword evidence="11" id="KW-1185">Reference proteome</keyword>
<proteinExistence type="inferred from homology"/>
<dbReference type="Gene3D" id="3.40.50.300">
    <property type="entry name" value="P-loop containing nucleotide triphosphate hydrolases"/>
    <property type="match status" value="1"/>
</dbReference>
<dbReference type="GO" id="GO:0015833">
    <property type="term" value="P:peptide transport"/>
    <property type="evidence" value="ECO:0007669"/>
    <property type="project" value="InterPro"/>
</dbReference>
<dbReference type="PANTHER" id="PTHR43297">
    <property type="entry name" value="OLIGOPEPTIDE TRANSPORT ATP-BINDING PROTEIN APPD"/>
    <property type="match status" value="1"/>
</dbReference>
<dbReference type="InterPro" id="IPR027417">
    <property type="entry name" value="P-loop_NTPase"/>
</dbReference>
<dbReference type="SMART" id="SM00382">
    <property type="entry name" value="AAA"/>
    <property type="match status" value="1"/>
</dbReference>
<evidence type="ECO:0000256" key="5">
    <source>
        <dbReference type="ARBA" id="ARBA00022741"/>
    </source>
</evidence>
<dbReference type="InterPro" id="IPR013563">
    <property type="entry name" value="Oligopep_ABC_C"/>
</dbReference>
<dbReference type="Pfam" id="PF08352">
    <property type="entry name" value="oligo_HPY"/>
    <property type="match status" value="1"/>
</dbReference>
<dbReference type="FunFam" id="3.40.50.300:FF:000016">
    <property type="entry name" value="Oligopeptide ABC transporter ATP-binding component"/>
    <property type="match status" value="1"/>
</dbReference>
<dbReference type="SUPFAM" id="SSF52540">
    <property type="entry name" value="P-loop containing nucleoside triphosphate hydrolases"/>
    <property type="match status" value="1"/>
</dbReference>
<evidence type="ECO:0000313" key="10">
    <source>
        <dbReference type="EMBL" id="SHL06925.1"/>
    </source>
</evidence>
<dbReference type="InterPro" id="IPR050388">
    <property type="entry name" value="ABC_Ni/Peptide_Import"/>
</dbReference>
<dbReference type="Pfam" id="PF00005">
    <property type="entry name" value="ABC_tran"/>
    <property type="match status" value="1"/>
</dbReference>
<dbReference type="GO" id="GO:0016887">
    <property type="term" value="F:ATP hydrolysis activity"/>
    <property type="evidence" value="ECO:0007669"/>
    <property type="project" value="InterPro"/>
</dbReference>
<keyword evidence="3" id="KW-0813">Transport</keyword>
<keyword evidence="6 10" id="KW-0067">ATP-binding</keyword>
<comment type="subcellular location">
    <subcellularLocation>
        <location evidence="1">Cell membrane</location>
        <topology evidence="1">Peripheral membrane protein</topology>
    </subcellularLocation>
</comment>
<dbReference type="STRING" id="1848.SAMN05443637_11775"/>
<evidence type="ECO:0000256" key="2">
    <source>
        <dbReference type="ARBA" id="ARBA00005417"/>
    </source>
</evidence>
<dbReference type="InterPro" id="IPR003593">
    <property type="entry name" value="AAA+_ATPase"/>
</dbReference>